<gene>
    <name evidence="3" type="ORF">M569_13070</name>
</gene>
<sequence length="140" mass="14811">MRSENFASEGVEKPVVLITGCSFGGIGHALAREFASRGCLVVATARRISSMSDLEGNPRFFLQELDVSSGDSITRALLAAIEKFGGIDVLVNNAGVHCVGPLAEIPISAVENAFNTNVYGKTLSQPAQSAHLILFDLSIF</sequence>
<dbReference type="Proteomes" id="UP000015453">
    <property type="component" value="Unassembled WGS sequence"/>
</dbReference>
<evidence type="ECO:0000256" key="1">
    <source>
        <dbReference type="ARBA" id="ARBA00006484"/>
    </source>
</evidence>
<organism evidence="3 4">
    <name type="scientific">Genlisea aurea</name>
    <dbReference type="NCBI Taxonomy" id="192259"/>
    <lineage>
        <taxon>Eukaryota</taxon>
        <taxon>Viridiplantae</taxon>
        <taxon>Streptophyta</taxon>
        <taxon>Embryophyta</taxon>
        <taxon>Tracheophyta</taxon>
        <taxon>Spermatophyta</taxon>
        <taxon>Magnoliopsida</taxon>
        <taxon>eudicotyledons</taxon>
        <taxon>Gunneridae</taxon>
        <taxon>Pentapetalae</taxon>
        <taxon>asterids</taxon>
        <taxon>lamiids</taxon>
        <taxon>Lamiales</taxon>
        <taxon>Lentibulariaceae</taxon>
        <taxon>Genlisea</taxon>
    </lineage>
</organism>
<dbReference type="SUPFAM" id="SSF51735">
    <property type="entry name" value="NAD(P)-binding Rossmann-fold domains"/>
    <property type="match status" value="1"/>
</dbReference>
<dbReference type="Pfam" id="PF00106">
    <property type="entry name" value="adh_short"/>
    <property type="match status" value="1"/>
</dbReference>
<dbReference type="AlphaFoldDB" id="S8C4U3"/>
<dbReference type="PANTHER" id="PTHR44169">
    <property type="entry name" value="NADPH-DEPENDENT 1-ACYLDIHYDROXYACETONE PHOSPHATE REDUCTASE"/>
    <property type="match status" value="1"/>
</dbReference>
<name>S8C4U3_9LAMI</name>
<proteinExistence type="inferred from homology"/>
<keyword evidence="4" id="KW-1185">Reference proteome</keyword>
<comment type="caution">
    <text evidence="3">The sequence shown here is derived from an EMBL/GenBank/DDBJ whole genome shotgun (WGS) entry which is preliminary data.</text>
</comment>
<dbReference type="InterPro" id="IPR002347">
    <property type="entry name" value="SDR_fam"/>
</dbReference>
<dbReference type="OrthoDB" id="2102561at2759"/>
<evidence type="ECO:0000313" key="3">
    <source>
        <dbReference type="EMBL" id="EPS61724.1"/>
    </source>
</evidence>
<comment type="similarity">
    <text evidence="1">Belongs to the short-chain dehydrogenases/reductases (SDR) family.</text>
</comment>
<protein>
    <submittedName>
        <fullName evidence="3">Uncharacterized protein</fullName>
    </submittedName>
</protein>
<dbReference type="PRINTS" id="PR00081">
    <property type="entry name" value="GDHRDH"/>
</dbReference>
<accession>S8C4U3</accession>
<evidence type="ECO:0000256" key="2">
    <source>
        <dbReference type="ARBA" id="ARBA00023002"/>
    </source>
</evidence>
<dbReference type="Gene3D" id="3.40.50.720">
    <property type="entry name" value="NAD(P)-binding Rossmann-like Domain"/>
    <property type="match status" value="1"/>
</dbReference>
<keyword evidence="2" id="KW-0560">Oxidoreductase</keyword>
<dbReference type="EMBL" id="AUSU01006632">
    <property type="protein sequence ID" value="EPS61724.1"/>
    <property type="molecule type" value="Genomic_DNA"/>
</dbReference>
<dbReference type="GO" id="GO:0016491">
    <property type="term" value="F:oxidoreductase activity"/>
    <property type="evidence" value="ECO:0007669"/>
    <property type="project" value="UniProtKB-KW"/>
</dbReference>
<dbReference type="PANTHER" id="PTHR44169:SF6">
    <property type="entry name" value="NADPH-DEPENDENT 1-ACYLDIHYDROXYACETONE PHOSPHATE REDUCTASE"/>
    <property type="match status" value="1"/>
</dbReference>
<dbReference type="GO" id="GO:0005783">
    <property type="term" value="C:endoplasmic reticulum"/>
    <property type="evidence" value="ECO:0007669"/>
    <property type="project" value="TreeGrafter"/>
</dbReference>
<reference evidence="3 4" key="1">
    <citation type="journal article" date="2013" name="BMC Genomics">
        <title>The miniature genome of a carnivorous plant Genlisea aurea contains a low number of genes and short non-coding sequences.</title>
        <authorList>
            <person name="Leushkin E.V."/>
            <person name="Sutormin R.A."/>
            <person name="Nabieva E.R."/>
            <person name="Penin A.A."/>
            <person name="Kondrashov A.S."/>
            <person name="Logacheva M.D."/>
        </authorList>
    </citation>
    <scope>NUCLEOTIDE SEQUENCE [LARGE SCALE GENOMIC DNA]</scope>
</reference>
<evidence type="ECO:0000313" key="4">
    <source>
        <dbReference type="Proteomes" id="UP000015453"/>
    </source>
</evidence>
<dbReference type="InterPro" id="IPR036291">
    <property type="entry name" value="NAD(P)-bd_dom_sf"/>
</dbReference>